<sequence>MTIVEYTRKFEDLCHFSRIGQGNQAEFEEWKCIKYEGGLREELLTFVGPMEIRNFAELVNKGQLAEDCTKKLTATRTGRREQPSRNFKRTLALPGRNFKNNGQIQCHFPSARNNFPWNVTISNPQQNSSKGLQQSNPEGRDQSHLLPTSLDKITITMRTMHDEKIIDSVYQTRDLLGEIFEH</sequence>
<evidence type="ECO:0000256" key="1">
    <source>
        <dbReference type="SAM" id="MobiDB-lite"/>
    </source>
</evidence>
<organism evidence="2 3">
    <name type="scientific">Stylosanthes scabra</name>
    <dbReference type="NCBI Taxonomy" id="79078"/>
    <lineage>
        <taxon>Eukaryota</taxon>
        <taxon>Viridiplantae</taxon>
        <taxon>Streptophyta</taxon>
        <taxon>Embryophyta</taxon>
        <taxon>Tracheophyta</taxon>
        <taxon>Spermatophyta</taxon>
        <taxon>Magnoliopsida</taxon>
        <taxon>eudicotyledons</taxon>
        <taxon>Gunneridae</taxon>
        <taxon>Pentapetalae</taxon>
        <taxon>rosids</taxon>
        <taxon>fabids</taxon>
        <taxon>Fabales</taxon>
        <taxon>Fabaceae</taxon>
        <taxon>Papilionoideae</taxon>
        <taxon>50 kb inversion clade</taxon>
        <taxon>dalbergioids sensu lato</taxon>
        <taxon>Dalbergieae</taxon>
        <taxon>Pterocarpus clade</taxon>
        <taxon>Stylosanthes</taxon>
    </lineage>
</organism>
<evidence type="ECO:0000313" key="2">
    <source>
        <dbReference type="EMBL" id="MED6120594.1"/>
    </source>
</evidence>
<reference evidence="2 3" key="1">
    <citation type="journal article" date="2023" name="Plants (Basel)">
        <title>Bridging the Gap: Combining Genomics and Transcriptomics Approaches to Understand Stylosanthes scabra, an Orphan Legume from the Brazilian Caatinga.</title>
        <authorList>
            <person name="Ferreira-Neto J.R.C."/>
            <person name="da Silva M.D."/>
            <person name="Binneck E."/>
            <person name="de Melo N.F."/>
            <person name="da Silva R.H."/>
            <person name="de Melo A.L.T.M."/>
            <person name="Pandolfi V."/>
            <person name="Bustamante F.O."/>
            <person name="Brasileiro-Vidal A.C."/>
            <person name="Benko-Iseppon A.M."/>
        </authorList>
    </citation>
    <scope>NUCLEOTIDE SEQUENCE [LARGE SCALE GENOMIC DNA]</scope>
    <source>
        <tissue evidence="2">Leaves</tissue>
    </source>
</reference>
<feature type="compositionally biased region" description="Polar residues" evidence="1">
    <location>
        <begin position="121"/>
        <end position="137"/>
    </location>
</feature>
<protein>
    <recommendedName>
        <fullName evidence="4">Retrotransposon gag domain-containing protein</fullName>
    </recommendedName>
</protein>
<keyword evidence="3" id="KW-1185">Reference proteome</keyword>
<dbReference type="Proteomes" id="UP001341840">
    <property type="component" value="Unassembled WGS sequence"/>
</dbReference>
<evidence type="ECO:0000313" key="3">
    <source>
        <dbReference type="Proteomes" id="UP001341840"/>
    </source>
</evidence>
<accession>A0ABU6R9E6</accession>
<gene>
    <name evidence="2" type="ORF">PIB30_022253</name>
</gene>
<proteinExistence type="predicted"/>
<dbReference type="EMBL" id="JASCZI010030283">
    <property type="protein sequence ID" value="MED6120594.1"/>
    <property type="molecule type" value="Genomic_DNA"/>
</dbReference>
<name>A0ABU6R9E6_9FABA</name>
<feature type="region of interest" description="Disordered" evidence="1">
    <location>
        <begin position="121"/>
        <end position="147"/>
    </location>
</feature>
<comment type="caution">
    <text evidence="2">The sequence shown here is derived from an EMBL/GenBank/DDBJ whole genome shotgun (WGS) entry which is preliminary data.</text>
</comment>
<evidence type="ECO:0008006" key="4">
    <source>
        <dbReference type="Google" id="ProtNLM"/>
    </source>
</evidence>